<feature type="compositionally biased region" description="Low complexity" evidence="7">
    <location>
        <begin position="420"/>
        <end position="436"/>
    </location>
</feature>
<sequence length="490" mass="52437" precursor="true">MPLLDTLRRLLLVSVVVGAAPLAVAQEDASSPPADAAEAKPKSDPAETKEVSVAPTAEDDDIAERLTGILRATDWFESPEIRVEEGVAFLSGVADSEEHRAWAERLAGRTEDVVAVVNQMGVVTPSMLDFSPATSQLDGMVRSFIQATPTFLVAALLLLLTWWAAGIAARIGKHVAQSRVENVLLRGMVGRFAAVPVLLLGAYMALHVAGLTRLAATVLGGTGLLGIVVGFAFRDIAENYLASILISMRRPFEIGDLVTIGDHKGFVQTVTSRGTQIMTLEGNHVQIPNSLVYKSVIENQTANPNVRLSFTVGIDYSDSAAAAQQAVLQTLRDHDAVLADPEPLVLVDALAASTVNLAIYFWVDASHYSHIKVRSAVMRLVKRRLQQGGFTLPDESREMIFPQGVPVRLIQEEGGPGRPASATTESNAAAADQAAEPADEGEPELEATEAEGNLVSEKHEIQQQAAGARPLSDGENLIDSQPEERSERAR</sequence>
<dbReference type="GO" id="GO:0005886">
    <property type="term" value="C:plasma membrane"/>
    <property type="evidence" value="ECO:0007669"/>
    <property type="project" value="UniProtKB-SubCell"/>
</dbReference>
<keyword evidence="3" id="KW-1003">Cell membrane</keyword>
<reference evidence="11 12" key="1">
    <citation type="submission" date="2019-02" db="EMBL/GenBank/DDBJ databases">
        <title>Deep-cultivation of Planctomycetes and their phenomic and genomic characterization uncovers novel biology.</title>
        <authorList>
            <person name="Wiegand S."/>
            <person name="Jogler M."/>
            <person name="Boedeker C."/>
            <person name="Pinto D."/>
            <person name="Vollmers J."/>
            <person name="Rivas-Marin E."/>
            <person name="Kohn T."/>
            <person name="Peeters S.H."/>
            <person name="Heuer A."/>
            <person name="Rast P."/>
            <person name="Oberbeckmann S."/>
            <person name="Bunk B."/>
            <person name="Jeske O."/>
            <person name="Meyerdierks A."/>
            <person name="Storesund J.E."/>
            <person name="Kallscheuer N."/>
            <person name="Luecker S."/>
            <person name="Lage O.M."/>
            <person name="Pohl T."/>
            <person name="Merkel B.J."/>
            <person name="Hornburger P."/>
            <person name="Mueller R.-W."/>
            <person name="Bruemmer F."/>
            <person name="Labrenz M."/>
            <person name="Spormann A.M."/>
            <person name="Op Den Camp H."/>
            <person name="Overmann J."/>
            <person name="Amann R."/>
            <person name="Jetten M.S.M."/>
            <person name="Mascher T."/>
            <person name="Medema M.H."/>
            <person name="Devos D.P."/>
            <person name="Kaster A.-K."/>
            <person name="Ovreas L."/>
            <person name="Rohde M."/>
            <person name="Galperin M.Y."/>
            <person name="Jogler C."/>
        </authorList>
    </citation>
    <scope>NUCLEOTIDE SEQUENCE [LARGE SCALE GENOMIC DNA]</scope>
    <source>
        <strain evidence="11 12">Pla123a</strain>
    </source>
</reference>
<dbReference type="Pfam" id="PF05552">
    <property type="entry name" value="MS_channel_1st_1"/>
    <property type="match status" value="1"/>
</dbReference>
<dbReference type="InterPro" id="IPR008910">
    <property type="entry name" value="MSC_TM_helix"/>
</dbReference>
<dbReference type="InterPro" id="IPR011066">
    <property type="entry name" value="MscS_channel_C_sf"/>
</dbReference>
<feature type="transmembrane region" description="Helical" evidence="8">
    <location>
        <begin position="183"/>
        <end position="205"/>
    </location>
</feature>
<dbReference type="Pfam" id="PF00924">
    <property type="entry name" value="MS_channel_2nd"/>
    <property type="match status" value="1"/>
</dbReference>
<keyword evidence="6 8" id="KW-0472">Membrane</keyword>
<comment type="similarity">
    <text evidence="2">Belongs to the MscS (TC 1.A.23) family.</text>
</comment>
<keyword evidence="4 8" id="KW-0812">Transmembrane</keyword>
<evidence type="ECO:0000256" key="9">
    <source>
        <dbReference type="SAM" id="SignalP"/>
    </source>
</evidence>
<dbReference type="Pfam" id="PF21082">
    <property type="entry name" value="MS_channel_3rd"/>
    <property type="match status" value="1"/>
</dbReference>
<feature type="compositionally biased region" description="Acidic residues" evidence="7">
    <location>
        <begin position="437"/>
        <end position="449"/>
    </location>
</feature>
<evidence type="ECO:0000256" key="5">
    <source>
        <dbReference type="ARBA" id="ARBA00022989"/>
    </source>
</evidence>
<evidence type="ECO:0000313" key="11">
    <source>
        <dbReference type="EMBL" id="TWT78122.1"/>
    </source>
</evidence>
<evidence type="ECO:0000256" key="1">
    <source>
        <dbReference type="ARBA" id="ARBA00004651"/>
    </source>
</evidence>
<feature type="chain" id="PRO_5022971730" evidence="9">
    <location>
        <begin position="26"/>
        <end position="490"/>
    </location>
</feature>
<accession>A0A5C5YT02</accession>
<evidence type="ECO:0000256" key="6">
    <source>
        <dbReference type="ARBA" id="ARBA00023136"/>
    </source>
</evidence>
<evidence type="ECO:0000256" key="3">
    <source>
        <dbReference type="ARBA" id="ARBA00022475"/>
    </source>
</evidence>
<dbReference type="InterPro" id="IPR023408">
    <property type="entry name" value="MscS_beta-dom_sf"/>
</dbReference>
<dbReference type="Proteomes" id="UP000318478">
    <property type="component" value="Unassembled WGS sequence"/>
</dbReference>
<evidence type="ECO:0000259" key="10">
    <source>
        <dbReference type="PROSITE" id="PS50914"/>
    </source>
</evidence>
<feature type="transmembrane region" description="Helical" evidence="8">
    <location>
        <begin position="151"/>
        <end position="171"/>
    </location>
</feature>
<dbReference type="AlphaFoldDB" id="A0A5C5YT02"/>
<dbReference type="Pfam" id="PF04972">
    <property type="entry name" value="BON"/>
    <property type="match status" value="1"/>
</dbReference>
<feature type="signal peptide" evidence="9">
    <location>
        <begin position="1"/>
        <end position="25"/>
    </location>
</feature>
<dbReference type="PANTHER" id="PTHR30221:SF1">
    <property type="entry name" value="SMALL-CONDUCTANCE MECHANOSENSITIVE CHANNEL"/>
    <property type="match status" value="1"/>
</dbReference>
<dbReference type="GO" id="GO:0008381">
    <property type="term" value="F:mechanosensitive monoatomic ion channel activity"/>
    <property type="evidence" value="ECO:0007669"/>
    <property type="project" value="InterPro"/>
</dbReference>
<dbReference type="PROSITE" id="PS50914">
    <property type="entry name" value="BON"/>
    <property type="match status" value="1"/>
</dbReference>
<evidence type="ECO:0000256" key="2">
    <source>
        <dbReference type="ARBA" id="ARBA00008017"/>
    </source>
</evidence>
<comment type="caution">
    <text evidence="11">The sequence shown here is derived from an EMBL/GenBank/DDBJ whole genome shotgun (WGS) entry which is preliminary data.</text>
</comment>
<feature type="region of interest" description="Disordered" evidence="7">
    <location>
        <begin position="410"/>
        <end position="490"/>
    </location>
</feature>
<keyword evidence="5 8" id="KW-1133">Transmembrane helix</keyword>
<dbReference type="InterPro" id="IPR049278">
    <property type="entry name" value="MS_channel_C"/>
</dbReference>
<proteinExistence type="inferred from homology"/>
<name>A0A5C5YT02_9BACT</name>
<evidence type="ECO:0000256" key="8">
    <source>
        <dbReference type="SAM" id="Phobius"/>
    </source>
</evidence>
<gene>
    <name evidence="11" type="primary">ynaI</name>
    <name evidence="11" type="ORF">Pla123a_09120</name>
</gene>
<dbReference type="InterPro" id="IPR010920">
    <property type="entry name" value="LSM_dom_sf"/>
</dbReference>
<evidence type="ECO:0000256" key="7">
    <source>
        <dbReference type="SAM" id="MobiDB-lite"/>
    </source>
</evidence>
<feature type="domain" description="BON" evidence="10">
    <location>
        <begin position="58"/>
        <end position="124"/>
    </location>
</feature>
<feature type="transmembrane region" description="Helical" evidence="8">
    <location>
        <begin position="211"/>
        <end position="233"/>
    </location>
</feature>
<dbReference type="InterPro" id="IPR006685">
    <property type="entry name" value="MscS_channel_2nd"/>
</dbReference>
<dbReference type="Gene3D" id="3.30.70.100">
    <property type="match status" value="1"/>
</dbReference>
<dbReference type="PANTHER" id="PTHR30221">
    <property type="entry name" value="SMALL-CONDUCTANCE MECHANOSENSITIVE CHANNEL"/>
    <property type="match status" value="1"/>
</dbReference>
<dbReference type="Gene3D" id="1.10.287.1260">
    <property type="match status" value="1"/>
</dbReference>
<feature type="compositionally biased region" description="Basic and acidic residues" evidence="7">
    <location>
        <begin position="37"/>
        <end position="50"/>
    </location>
</feature>
<feature type="compositionally biased region" description="Low complexity" evidence="7">
    <location>
        <begin position="25"/>
        <end position="36"/>
    </location>
</feature>
<dbReference type="OrthoDB" id="9793781at2"/>
<dbReference type="SUPFAM" id="SSF82689">
    <property type="entry name" value="Mechanosensitive channel protein MscS (YggB), C-terminal domain"/>
    <property type="match status" value="1"/>
</dbReference>
<feature type="region of interest" description="Disordered" evidence="7">
    <location>
        <begin position="25"/>
        <end position="57"/>
    </location>
</feature>
<comment type="subcellular location">
    <subcellularLocation>
        <location evidence="1">Cell membrane</location>
        <topology evidence="1">Multi-pass membrane protein</topology>
    </subcellularLocation>
</comment>
<dbReference type="Gene3D" id="2.30.30.60">
    <property type="match status" value="1"/>
</dbReference>
<dbReference type="SUPFAM" id="SSF50182">
    <property type="entry name" value="Sm-like ribonucleoproteins"/>
    <property type="match status" value="1"/>
</dbReference>
<dbReference type="EMBL" id="SJPO01000002">
    <property type="protein sequence ID" value="TWT78122.1"/>
    <property type="molecule type" value="Genomic_DNA"/>
</dbReference>
<keyword evidence="12" id="KW-1185">Reference proteome</keyword>
<evidence type="ECO:0000256" key="4">
    <source>
        <dbReference type="ARBA" id="ARBA00022692"/>
    </source>
</evidence>
<dbReference type="InterPro" id="IPR007055">
    <property type="entry name" value="BON_dom"/>
</dbReference>
<keyword evidence="9" id="KW-0732">Signal</keyword>
<dbReference type="InterPro" id="IPR045275">
    <property type="entry name" value="MscS_archaea/bacteria_type"/>
</dbReference>
<organism evidence="11 12">
    <name type="scientific">Posidoniimonas polymericola</name>
    <dbReference type="NCBI Taxonomy" id="2528002"/>
    <lineage>
        <taxon>Bacteria</taxon>
        <taxon>Pseudomonadati</taxon>
        <taxon>Planctomycetota</taxon>
        <taxon>Planctomycetia</taxon>
        <taxon>Pirellulales</taxon>
        <taxon>Lacipirellulaceae</taxon>
        <taxon>Posidoniimonas</taxon>
    </lineage>
</organism>
<protein>
    <submittedName>
        <fullName evidence="11">Low conductance mechanosensitive channel YnaI</fullName>
    </submittedName>
</protein>
<evidence type="ECO:0000313" key="12">
    <source>
        <dbReference type="Proteomes" id="UP000318478"/>
    </source>
</evidence>